<evidence type="ECO:0000313" key="10">
    <source>
        <dbReference type="Proteomes" id="UP000037122"/>
    </source>
</evidence>
<name>A0A0L0NR89_CANAR</name>
<sequence length="559" mass="64184">MGISRTLKNQLVGPEIIEARSDPNSTGLTRRSCENHELGKNYSVTERSVCVDEPYIDLELKLSPEEVAYRETSRAFKVKKFFWDGTGRHPKEQKYLCKLDFFLLSSSMLGYFIKNLNQSNVTTAYVNGMDEYYHMDHNQYNYLVTLWTIGYIIGQIPSNLVLHRISARYYLGGLEILWALLTLLMITCKSIKSLYAIRFFLGLLESGYFPGLEYLVGSNYGASELSTRSAYFAVAGNAAGLISGPLQLAVLKRFKNSSMPPFKWMFVFDAVISFPVGIYTMIVDPNTPSTTDAFYFSKEDRLVGLERRRRIGAQLNTREKYLWKKIKGFFITWHIYVFPFLFLAYNNSCAANSQPTFQTWMKLELKLSPDKYNTFPSILTACGIGTTLILAYSHNFIGGRKNHFYVFSYFVCVMIGCALLSYWHIPRGLHWFCYFLTGIPTSYGQPFIFSWVNRLLFEDDMKRNFVVVCTNTLAYVTGAWVPIFVWNTADKPRYHIGFTYTSCLASFGIIMTGMAWYLTCRDQRRQKDRAEYAGTDQSDESLVVSETYHAESLQKGLVP</sequence>
<evidence type="ECO:0000313" key="9">
    <source>
        <dbReference type="EMBL" id="KND96200.1"/>
    </source>
</evidence>
<dbReference type="Proteomes" id="UP000037122">
    <property type="component" value="Unassembled WGS sequence"/>
</dbReference>
<comment type="caution">
    <text evidence="9">The sequence shown here is derived from an EMBL/GenBank/DDBJ whole genome shotgun (WGS) entry which is preliminary data.</text>
</comment>
<dbReference type="FunFam" id="1.20.1250.20:FF:000386">
    <property type="entry name" value="MFS general substrate transporter"/>
    <property type="match status" value="1"/>
</dbReference>
<dbReference type="FunFam" id="1.20.1250.20:FF:000065">
    <property type="entry name" value="Putative MFS pantothenate transporter"/>
    <property type="match status" value="1"/>
</dbReference>
<evidence type="ECO:0000256" key="5">
    <source>
        <dbReference type="ARBA" id="ARBA00022989"/>
    </source>
</evidence>
<dbReference type="AlphaFoldDB" id="A0A0L0NR89"/>
<comment type="similarity">
    <text evidence="7">Belongs to the major facilitator superfamily. Allantoate permease family.</text>
</comment>
<dbReference type="GO" id="GO:0005886">
    <property type="term" value="C:plasma membrane"/>
    <property type="evidence" value="ECO:0007669"/>
    <property type="project" value="UniProtKB-SubCell"/>
</dbReference>
<accession>A0A0L0NR89</accession>
<dbReference type="InterPro" id="IPR036259">
    <property type="entry name" value="MFS_trans_sf"/>
</dbReference>
<dbReference type="VEuPathDB" id="FungiDB:CJJ07_005335"/>
<dbReference type="Pfam" id="PF07690">
    <property type="entry name" value="MFS_1"/>
    <property type="match status" value="1"/>
</dbReference>
<feature type="transmembrane region" description="Helical" evidence="8">
    <location>
        <begin position="169"/>
        <end position="187"/>
    </location>
</feature>
<feature type="transmembrane region" description="Helical" evidence="8">
    <location>
        <begin position="498"/>
        <end position="519"/>
    </location>
</feature>
<feature type="transmembrane region" description="Helical" evidence="8">
    <location>
        <begin position="404"/>
        <end position="423"/>
    </location>
</feature>
<evidence type="ECO:0000256" key="2">
    <source>
        <dbReference type="ARBA" id="ARBA00022448"/>
    </source>
</evidence>
<feature type="transmembrane region" description="Helical" evidence="8">
    <location>
        <begin position="229"/>
        <end position="250"/>
    </location>
</feature>
<keyword evidence="4 8" id="KW-0812">Transmembrane</keyword>
<dbReference type="EMBL" id="LGST01000057">
    <property type="protein sequence ID" value="KND96200.1"/>
    <property type="molecule type" value="Genomic_DNA"/>
</dbReference>
<dbReference type="PANTHER" id="PTHR43791">
    <property type="entry name" value="PERMEASE-RELATED"/>
    <property type="match status" value="1"/>
</dbReference>
<dbReference type="VEuPathDB" id="FungiDB:CJI96_0004461"/>
<feature type="transmembrane region" description="Helical" evidence="8">
    <location>
        <begin position="464"/>
        <end position="486"/>
    </location>
</feature>
<feature type="transmembrane region" description="Helical" evidence="8">
    <location>
        <begin position="374"/>
        <end position="392"/>
    </location>
</feature>
<dbReference type="VEuPathDB" id="FungiDB:QG37_07325"/>
<dbReference type="VEuPathDB" id="FungiDB:CJJ09_004703"/>
<evidence type="ECO:0000256" key="3">
    <source>
        <dbReference type="ARBA" id="ARBA00022475"/>
    </source>
</evidence>
<proteinExistence type="inferred from homology"/>
<evidence type="ECO:0000256" key="1">
    <source>
        <dbReference type="ARBA" id="ARBA00004651"/>
    </source>
</evidence>
<keyword evidence="6 8" id="KW-0472">Membrane</keyword>
<feature type="transmembrane region" description="Helical" evidence="8">
    <location>
        <begin position="193"/>
        <end position="217"/>
    </location>
</feature>
<gene>
    <name evidence="9" type="ORF">QG37_07325</name>
</gene>
<evidence type="ECO:0000256" key="8">
    <source>
        <dbReference type="SAM" id="Phobius"/>
    </source>
</evidence>
<organism evidence="9 10">
    <name type="scientific">Candidozyma auris</name>
    <name type="common">Yeast</name>
    <name type="synonym">Candida auris</name>
    <dbReference type="NCBI Taxonomy" id="498019"/>
    <lineage>
        <taxon>Eukaryota</taxon>
        <taxon>Fungi</taxon>
        <taxon>Dikarya</taxon>
        <taxon>Ascomycota</taxon>
        <taxon>Saccharomycotina</taxon>
        <taxon>Pichiomycetes</taxon>
        <taxon>Metschnikowiaceae</taxon>
        <taxon>Candidozyma</taxon>
    </lineage>
</organism>
<feature type="transmembrane region" description="Helical" evidence="8">
    <location>
        <begin position="95"/>
        <end position="113"/>
    </location>
</feature>
<comment type="subcellular location">
    <subcellularLocation>
        <location evidence="1">Cell membrane</location>
        <topology evidence="1">Multi-pass membrane protein</topology>
    </subcellularLocation>
</comment>
<feature type="transmembrane region" description="Helical" evidence="8">
    <location>
        <begin position="140"/>
        <end position="162"/>
    </location>
</feature>
<dbReference type="InterPro" id="IPR011701">
    <property type="entry name" value="MFS"/>
</dbReference>
<feature type="transmembrane region" description="Helical" evidence="8">
    <location>
        <begin position="429"/>
        <end position="452"/>
    </location>
</feature>
<protein>
    <recommendedName>
        <fullName evidence="11">D-galactonate transporter</fullName>
    </recommendedName>
</protein>
<dbReference type="SUPFAM" id="SSF103473">
    <property type="entry name" value="MFS general substrate transporter"/>
    <property type="match status" value="1"/>
</dbReference>
<dbReference type="VEuPathDB" id="FungiDB:B9J08_004690"/>
<evidence type="ECO:0000256" key="7">
    <source>
        <dbReference type="ARBA" id="ARBA00037968"/>
    </source>
</evidence>
<dbReference type="Gene3D" id="1.20.1250.20">
    <property type="entry name" value="MFS general substrate transporter like domains"/>
    <property type="match status" value="2"/>
</dbReference>
<dbReference type="GO" id="GO:0022857">
    <property type="term" value="F:transmembrane transporter activity"/>
    <property type="evidence" value="ECO:0007669"/>
    <property type="project" value="InterPro"/>
</dbReference>
<dbReference type="PANTHER" id="PTHR43791:SF39">
    <property type="entry name" value="TRANSPORTER LIZ1_SEO1, PUTATIVE (AFU_ORTHOLOGUE AFUA_3G00980)-RELATED"/>
    <property type="match status" value="1"/>
</dbReference>
<evidence type="ECO:0008006" key="11">
    <source>
        <dbReference type="Google" id="ProtNLM"/>
    </source>
</evidence>
<reference evidence="10" key="1">
    <citation type="journal article" date="2015" name="BMC Genomics">
        <title>Draft genome of a commonly misdiagnosed multidrug resistant pathogen Candida auris.</title>
        <authorList>
            <person name="Chatterjee S."/>
            <person name="Alampalli S.V."/>
            <person name="Nageshan R.K."/>
            <person name="Chettiar S.T."/>
            <person name="Joshi S."/>
            <person name="Tatu U.S."/>
        </authorList>
    </citation>
    <scope>NUCLEOTIDE SEQUENCE [LARGE SCALE GENOMIC DNA]</scope>
    <source>
        <strain evidence="10">6684</strain>
    </source>
</reference>
<evidence type="ECO:0000256" key="6">
    <source>
        <dbReference type="ARBA" id="ARBA00023136"/>
    </source>
</evidence>
<dbReference type="VEuPathDB" id="FungiDB:CJI97_004762"/>
<feature type="transmembrane region" description="Helical" evidence="8">
    <location>
        <begin position="262"/>
        <end position="282"/>
    </location>
</feature>
<keyword evidence="3" id="KW-1003">Cell membrane</keyword>
<keyword evidence="2" id="KW-0813">Transport</keyword>
<keyword evidence="5 8" id="KW-1133">Transmembrane helix</keyword>
<feature type="transmembrane region" description="Helical" evidence="8">
    <location>
        <begin position="328"/>
        <end position="345"/>
    </location>
</feature>
<evidence type="ECO:0000256" key="4">
    <source>
        <dbReference type="ARBA" id="ARBA00022692"/>
    </source>
</evidence>